<evidence type="ECO:0000313" key="1">
    <source>
        <dbReference type="EMBL" id="OUN41792.1"/>
    </source>
</evidence>
<reference evidence="2" key="1">
    <citation type="submission" date="2017-04" db="EMBL/GenBank/DDBJ databases">
        <title>Function of individual gut microbiota members based on whole genome sequencing of pure cultures obtained from chicken caecum.</title>
        <authorList>
            <person name="Medvecky M."/>
            <person name="Cejkova D."/>
            <person name="Polansky O."/>
            <person name="Karasova D."/>
            <person name="Kubasova T."/>
            <person name="Cizek A."/>
            <person name="Rychlik I."/>
        </authorList>
    </citation>
    <scope>NUCLEOTIDE SEQUENCE [LARGE SCALE GENOMIC DNA]</scope>
    <source>
        <strain evidence="2">An70</strain>
    </source>
</reference>
<dbReference type="SUPFAM" id="SSF160904">
    <property type="entry name" value="Jann2411-like"/>
    <property type="match status" value="1"/>
</dbReference>
<name>A0A1Y3TZ17_9ACTN</name>
<protein>
    <submittedName>
        <fullName evidence="1">Uncharacterized protein</fullName>
    </submittedName>
</protein>
<dbReference type="EMBL" id="NFHO01000011">
    <property type="protein sequence ID" value="OUN41792.1"/>
    <property type="molecule type" value="Genomic_DNA"/>
</dbReference>
<keyword evidence="2" id="KW-1185">Reference proteome</keyword>
<organism evidence="1 2">
    <name type="scientific">Enorma massiliensis</name>
    <dbReference type="NCBI Taxonomy" id="1472761"/>
    <lineage>
        <taxon>Bacteria</taxon>
        <taxon>Bacillati</taxon>
        <taxon>Actinomycetota</taxon>
        <taxon>Coriobacteriia</taxon>
        <taxon>Coriobacteriales</taxon>
        <taxon>Coriobacteriaceae</taxon>
        <taxon>Enorma</taxon>
    </lineage>
</organism>
<dbReference type="AlphaFoldDB" id="A0A1Y3TZ17"/>
<evidence type="ECO:0000313" key="2">
    <source>
        <dbReference type="Proteomes" id="UP000196560"/>
    </source>
</evidence>
<accession>A0A1Y3TZ17</accession>
<gene>
    <name evidence="1" type="ORF">B5G21_09135</name>
</gene>
<proteinExistence type="predicted"/>
<dbReference type="InterPro" id="IPR023286">
    <property type="entry name" value="ABATE_dom_sf"/>
</dbReference>
<comment type="caution">
    <text evidence="1">The sequence shown here is derived from an EMBL/GenBank/DDBJ whole genome shotgun (WGS) entry which is preliminary data.</text>
</comment>
<sequence length="412" mass="46137">MRTESIHIAMDPRSGMHSIVRLVPVEELDRPFGPVDPDALNSLLMARDVEALVEATAQLGAMTVGTAPDGGLQGKCFKPSELQGDGKRTLKLEAPDAERLLEECFFDPYAAREGASGFEFSQAGRVAKAATRRAVEAYDFAGARDYSFADDRYRFLIEPIQDWVFARNILSIVLRIGGLLRENPEEQSILTAAGFSRAMPETTHQKDVMGGSCLVIPIGFNPYFRKGNLLFNDVTFKRSADVIWPLYRSVAGIKKSALTKQFLNYHLKTEEAVIFLTAVEAKQIEGSLKARDKRPLIAKWWYMGLREQGGCSQRETADMLLRAFDRALFKPELAYSGEPMREIEPASKPANLLEAMWLLVRDHPGRYLLTCKNCHRTILSGTQGGERRFCSDSCRAAWNKEHRDTASSPHKE</sequence>
<dbReference type="Proteomes" id="UP000196560">
    <property type="component" value="Unassembled WGS sequence"/>
</dbReference>